<feature type="chain" id="PRO_5009602708" evidence="2">
    <location>
        <begin position="22"/>
        <end position="169"/>
    </location>
</feature>
<keyword evidence="4" id="KW-1185">Reference proteome</keyword>
<organism evidence="3 4">
    <name type="scientific">Colletotrichum orchidophilum</name>
    <dbReference type="NCBI Taxonomy" id="1209926"/>
    <lineage>
        <taxon>Eukaryota</taxon>
        <taxon>Fungi</taxon>
        <taxon>Dikarya</taxon>
        <taxon>Ascomycota</taxon>
        <taxon>Pezizomycotina</taxon>
        <taxon>Sordariomycetes</taxon>
        <taxon>Hypocreomycetidae</taxon>
        <taxon>Glomerellales</taxon>
        <taxon>Glomerellaceae</taxon>
        <taxon>Colletotrichum</taxon>
    </lineage>
</organism>
<name>A0A1G4BC84_9PEZI</name>
<dbReference type="STRING" id="1209926.A0A1G4BC84"/>
<dbReference type="OrthoDB" id="269227at2759"/>
<evidence type="ECO:0000256" key="1">
    <source>
        <dbReference type="ARBA" id="ARBA00010790"/>
    </source>
</evidence>
<dbReference type="Proteomes" id="UP000176998">
    <property type="component" value="Unassembled WGS sequence"/>
</dbReference>
<dbReference type="RefSeq" id="XP_022476169.1">
    <property type="nucleotide sequence ID" value="XM_022617352.1"/>
</dbReference>
<proteinExistence type="inferred from homology"/>
<dbReference type="PANTHER" id="PTHR11552">
    <property type="entry name" value="GLUCOSE-METHANOL-CHOLINE GMC OXIDOREDUCTASE"/>
    <property type="match status" value="1"/>
</dbReference>
<evidence type="ECO:0000313" key="3">
    <source>
        <dbReference type="EMBL" id="OHE99020.1"/>
    </source>
</evidence>
<comment type="similarity">
    <text evidence="1">Belongs to the GMC oxidoreductase family.</text>
</comment>
<feature type="signal peptide" evidence="2">
    <location>
        <begin position="1"/>
        <end position="21"/>
    </location>
</feature>
<gene>
    <name evidence="3" type="ORF">CORC01_05710</name>
</gene>
<protein>
    <submittedName>
        <fullName evidence="3">Glucose-methanol-choline oxidoreductase</fullName>
    </submittedName>
</protein>
<dbReference type="AlphaFoldDB" id="A0A1G4BC84"/>
<dbReference type="Gene3D" id="3.50.50.60">
    <property type="entry name" value="FAD/NAD(P)-binding domain"/>
    <property type="match status" value="1"/>
</dbReference>
<dbReference type="EMBL" id="MJBS01000040">
    <property type="protein sequence ID" value="OHE99020.1"/>
    <property type="molecule type" value="Genomic_DNA"/>
</dbReference>
<dbReference type="GO" id="GO:0050660">
    <property type="term" value="F:flavin adenine dinucleotide binding"/>
    <property type="evidence" value="ECO:0007669"/>
    <property type="project" value="InterPro"/>
</dbReference>
<comment type="caution">
    <text evidence="3">The sequence shown here is derived from an EMBL/GenBank/DDBJ whole genome shotgun (WGS) entry which is preliminary data.</text>
</comment>
<accession>A0A1G4BC84</accession>
<reference evidence="3 4" key="1">
    <citation type="submission" date="2016-09" db="EMBL/GenBank/DDBJ databases">
        <authorList>
            <person name="Capua I."/>
            <person name="De Benedictis P."/>
            <person name="Joannis T."/>
            <person name="Lombin L.H."/>
            <person name="Cattoli G."/>
        </authorList>
    </citation>
    <scope>NUCLEOTIDE SEQUENCE [LARGE SCALE GENOMIC DNA]</scope>
    <source>
        <strain evidence="3 4">IMI 309357</strain>
    </source>
</reference>
<keyword evidence="2" id="KW-0732">Signal</keyword>
<sequence length="169" mass="18302">MGKSLLGLALSSVTGLGQVLPLELNAPGQTSKTGIYHVPLSMTDCIRRGPGDLIWDIANAVNADRSRKYQLDIKLDTLLGFSLLKLDDLRLKAELDSFKIPVVVGFPRVGANMQDRHEATMIVRGIQGLWVIDASVSPKIPVIDIALPLYVVSEKASDVIIQEAKDSLA</sequence>
<dbReference type="SUPFAM" id="SSF51905">
    <property type="entry name" value="FAD/NAD(P)-binding domain"/>
    <property type="match status" value="1"/>
</dbReference>
<evidence type="ECO:0000313" key="4">
    <source>
        <dbReference type="Proteomes" id="UP000176998"/>
    </source>
</evidence>
<dbReference type="InterPro" id="IPR012132">
    <property type="entry name" value="GMC_OxRdtase"/>
</dbReference>
<dbReference type="GeneID" id="34558862"/>
<dbReference type="InterPro" id="IPR036188">
    <property type="entry name" value="FAD/NAD-bd_sf"/>
</dbReference>
<dbReference type="GO" id="GO:0016491">
    <property type="term" value="F:oxidoreductase activity"/>
    <property type="evidence" value="ECO:0007669"/>
    <property type="project" value="TreeGrafter"/>
</dbReference>
<dbReference type="PANTHER" id="PTHR11552:SF213">
    <property type="entry name" value="DEHYDROGENASE, PUTATIVE-RELATED"/>
    <property type="match status" value="1"/>
</dbReference>
<evidence type="ECO:0000256" key="2">
    <source>
        <dbReference type="SAM" id="SignalP"/>
    </source>
</evidence>